<dbReference type="KEGG" id="sfc:Spiaf_1327"/>
<evidence type="ECO:0000313" key="4">
    <source>
        <dbReference type="EMBL" id="AFG37401.1"/>
    </source>
</evidence>
<keyword evidence="1" id="KW-0175">Coiled coil</keyword>
<dbReference type="EMBL" id="CP003282">
    <property type="protein sequence ID" value="AFG37401.1"/>
    <property type="molecule type" value="Genomic_DNA"/>
</dbReference>
<dbReference type="eggNOG" id="ENOG502ZAVC">
    <property type="taxonomic scope" value="Bacteria"/>
</dbReference>
<gene>
    <name evidence="4" type="ordered locus">Spiaf_1327</name>
</gene>
<proteinExistence type="predicted"/>
<evidence type="ECO:0000256" key="1">
    <source>
        <dbReference type="SAM" id="Coils"/>
    </source>
</evidence>
<feature type="transmembrane region" description="Helical" evidence="3">
    <location>
        <begin position="35"/>
        <end position="54"/>
    </location>
</feature>
<dbReference type="OrthoDB" id="6394609at2"/>
<evidence type="ECO:0000313" key="5">
    <source>
        <dbReference type="Proteomes" id="UP000007383"/>
    </source>
</evidence>
<protein>
    <submittedName>
        <fullName evidence="4">Uncharacterized protein</fullName>
    </submittedName>
</protein>
<dbReference type="AlphaFoldDB" id="H9UIQ8"/>
<accession>H9UIQ8</accession>
<dbReference type="Proteomes" id="UP000007383">
    <property type="component" value="Chromosome"/>
</dbReference>
<feature type="region of interest" description="Disordered" evidence="2">
    <location>
        <begin position="597"/>
        <end position="622"/>
    </location>
</feature>
<keyword evidence="5" id="KW-1185">Reference proteome</keyword>
<name>H9UIQ8_SPIAZ</name>
<organism evidence="4 5">
    <name type="scientific">Spirochaeta africana (strain ATCC 700263 / DSM 8902 / Z-7692)</name>
    <dbReference type="NCBI Taxonomy" id="889378"/>
    <lineage>
        <taxon>Bacteria</taxon>
        <taxon>Pseudomonadati</taxon>
        <taxon>Spirochaetota</taxon>
        <taxon>Spirochaetia</taxon>
        <taxon>Spirochaetales</taxon>
        <taxon>Spirochaetaceae</taxon>
        <taxon>Spirochaeta</taxon>
    </lineage>
</organism>
<dbReference type="PATRIC" id="fig|889378.3.peg.1332"/>
<dbReference type="RefSeq" id="WP_014455388.1">
    <property type="nucleotide sequence ID" value="NC_017098.1"/>
</dbReference>
<keyword evidence="3" id="KW-1133">Transmembrane helix</keyword>
<reference evidence="5" key="1">
    <citation type="journal article" date="2013" name="Stand. Genomic Sci.">
        <title>Complete genome sequence of the halophilic bacterium Spirochaeta africana type strain (Z-7692(T)) from the alkaline Lake Magadi in the East African Rift.</title>
        <authorList>
            <person name="Liolos K."/>
            <person name="Abt B."/>
            <person name="Scheuner C."/>
            <person name="Teshima H."/>
            <person name="Held B."/>
            <person name="Lapidus A."/>
            <person name="Nolan M."/>
            <person name="Lucas S."/>
            <person name="Deshpande S."/>
            <person name="Cheng J.F."/>
            <person name="Tapia R."/>
            <person name="Goodwin L.A."/>
            <person name="Pitluck S."/>
            <person name="Pagani I."/>
            <person name="Ivanova N."/>
            <person name="Mavromatis K."/>
            <person name="Mikhailova N."/>
            <person name="Huntemann M."/>
            <person name="Pati A."/>
            <person name="Chen A."/>
            <person name="Palaniappan K."/>
            <person name="Land M."/>
            <person name="Rohde M."/>
            <person name="Tindall B.J."/>
            <person name="Detter J.C."/>
            <person name="Goker M."/>
            <person name="Bristow J."/>
            <person name="Eisen J.A."/>
            <person name="Markowitz V."/>
            <person name="Hugenholtz P."/>
            <person name="Woyke T."/>
            <person name="Klenk H.P."/>
            <person name="Kyrpides N.C."/>
        </authorList>
    </citation>
    <scope>NUCLEOTIDE SEQUENCE</scope>
    <source>
        <strain evidence="5">ATCC 700263 / DSM 8902 / Z-7692</strain>
    </source>
</reference>
<evidence type="ECO:0000256" key="3">
    <source>
        <dbReference type="SAM" id="Phobius"/>
    </source>
</evidence>
<feature type="transmembrane region" description="Helical" evidence="3">
    <location>
        <begin position="66"/>
        <end position="88"/>
    </location>
</feature>
<keyword evidence="3" id="KW-0472">Membrane</keyword>
<feature type="coiled-coil region" evidence="1">
    <location>
        <begin position="362"/>
        <end position="399"/>
    </location>
</feature>
<dbReference type="STRING" id="889378.Spiaf_1327"/>
<keyword evidence="3" id="KW-0812">Transmembrane</keyword>
<sequence length="622" mass="71224">MRKVQARTLSYRHLSSRFLNRVTHATRQEQWGRSLLQLAWTTGPVTFLALHGGYFFGFGHAPPEHLFYYFGGYTLVTGVVSIATRFVYNLTRGRSLQRAEQAMQTVMGGLPLLVASCRNATISFYEPEYRPTITAQYILSNPDASIEAVRTAVDLLTGDTRLAEAAGKSEIFRRQGLSSLSRESAEQVRKPLQKACSQVNEISPELSRLLYERLHGRVISKRIGLPRTQGFLYRGLKAIEYDDPARMNLSDTIETATLLFELLAGREFPRIELRYKGARYISEAGERMERARRALRAAVNRRNSRLWSLGEHLRSRRSMKRFAAAVHAIHTPRTWNEEIEGAVQELVREIGKHPAGRDQQFARKALQKLRDLEKAEQQMRRLERDLVKAQLGYQQARRRLDRRYGENTAPVILRDGQRLRRRDHVGIELVKRGIVLHKAQQRDMAVRLAPIVDKVEGAAHDPAQLVKIGYELMKILEQALPIYRWSVQSAFERSNAPDLAQLEQGLTTATRIGWGLSLVRELRTNYSELIHAAARALVDYHRIELDEDAIEYLVEEYGANRVYLEALAPSEDEQLTPPDETREWPLKAAAFELQQALHRPERTVRTPRNPIRRSVQRGGNQS</sequence>
<dbReference type="HOGENOM" id="CLU_433948_0_0_12"/>
<evidence type="ECO:0000256" key="2">
    <source>
        <dbReference type="SAM" id="MobiDB-lite"/>
    </source>
</evidence>